<accession>A0A4C2ELA5</accession>
<protein>
    <recommendedName>
        <fullName evidence="1">ABC-type glycine betaine transport system substrate-binding domain-containing protein</fullName>
    </recommendedName>
</protein>
<comment type="caution">
    <text evidence="2">The sequence shown here is derived from an EMBL/GenBank/DDBJ whole genome shotgun (WGS) entry which is preliminary data.</text>
</comment>
<organism evidence="2 3">
    <name type="scientific">Haloarcula mannanilytica</name>
    <dbReference type="NCBI Taxonomy" id="2509225"/>
    <lineage>
        <taxon>Archaea</taxon>
        <taxon>Methanobacteriati</taxon>
        <taxon>Methanobacteriota</taxon>
        <taxon>Stenosarchaea group</taxon>
        <taxon>Halobacteria</taxon>
        <taxon>Halobacteriales</taxon>
        <taxon>Haloarculaceae</taxon>
        <taxon>Haloarcula</taxon>
    </lineage>
</organism>
<dbReference type="SUPFAM" id="SSF53850">
    <property type="entry name" value="Periplasmic binding protein-like II"/>
    <property type="match status" value="1"/>
</dbReference>
<evidence type="ECO:0000313" key="3">
    <source>
        <dbReference type="Proteomes" id="UP000304382"/>
    </source>
</evidence>
<evidence type="ECO:0000259" key="1">
    <source>
        <dbReference type="Pfam" id="PF04069"/>
    </source>
</evidence>
<dbReference type="Pfam" id="PF04069">
    <property type="entry name" value="OpuAC"/>
    <property type="match status" value="1"/>
</dbReference>
<dbReference type="AlphaFoldDB" id="A0A4C2ELA5"/>
<reference evidence="2 3" key="1">
    <citation type="submission" date="2019-02" db="EMBL/GenBank/DDBJ databases">
        <title>Haloarcula mannanilyticum sp. nov., a mannan degrading haloarchaeon isolated from commercial salt.</title>
        <authorList>
            <person name="Enomoto S."/>
            <person name="Shimane Y."/>
            <person name="Kamekura M."/>
            <person name="Ito T."/>
            <person name="Moriya O."/>
            <person name="Ihara K."/>
            <person name="Takahashi-Ando N."/>
            <person name="Fukushima Y."/>
            <person name="Yoshida Y."/>
            <person name="Usama R."/>
            <person name="Takai K."/>
            <person name="Minegishi H."/>
        </authorList>
    </citation>
    <scope>NUCLEOTIDE SEQUENCE [LARGE SCALE GENOMIC DNA]</scope>
    <source>
        <strain evidence="2 3">MD130-1</strain>
    </source>
</reference>
<evidence type="ECO:0000313" key="2">
    <source>
        <dbReference type="EMBL" id="GCF15318.1"/>
    </source>
</evidence>
<dbReference type="Proteomes" id="UP000304382">
    <property type="component" value="Unassembled WGS sequence"/>
</dbReference>
<name>A0A4C2ELA5_9EURY</name>
<dbReference type="Gene3D" id="3.40.190.10">
    <property type="entry name" value="Periplasmic binding protein-like II"/>
    <property type="match status" value="1"/>
</dbReference>
<dbReference type="Gene3D" id="3.40.190.120">
    <property type="entry name" value="Osmoprotection protein (prox), domain 2"/>
    <property type="match status" value="1"/>
</dbReference>
<feature type="domain" description="ABC-type glycine betaine transport system substrate-binding" evidence="1">
    <location>
        <begin position="2"/>
        <end position="268"/>
    </location>
</feature>
<keyword evidence="3" id="KW-1185">Reference proteome</keyword>
<sequence>MQWTEAELMGYLGFESLKANTDVQVENELSLGGSMQCFQAVKNREAGFYHLYTAGAYATIPPEHDEIPSDPEDLYQRAKEDLSDEHGLRYLQRATFNNTYALAVRPGFQEETGVETISEFAEYINSGNTDITAVLGPEFAEREDGWPGLVEAYGFANAAEELNIRQIGANLTYQVLGEGEAEVGMVFTTNPQIQQYDLVVLEDDRTFFAPYNPAPVAHPDAVPEGSPIEEALNAPMEALTSEEQVIELNARIAIDEEDVQTVAVDFLESEGII</sequence>
<dbReference type="GO" id="GO:0043190">
    <property type="term" value="C:ATP-binding cassette (ABC) transporter complex"/>
    <property type="evidence" value="ECO:0007669"/>
    <property type="project" value="InterPro"/>
</dbReference>
<proteinExistence type="predicted"/>
<dbReference type="EMBL" id="BIXZ01000007">
    <property type="protein sequence ID" value="GCF15318.1"/>
    <property type="molecule type" value="Genomic_DNA"/>
</dbReference>
<gene>
    <name evidence="2" type="ORF">Harman_32530</name>
</gene>
<dbReference type="CDD" id="cd13528">
    <property type="entry name" value="PBP2_osmoprotectants"/>
    <property type="match status" value="1"/>
</dbReference>
<dbReference type="GO" id="GO:0022857">
    <property type="term" value="F:transmembrane transporter activity"/>
    <property type="evidence" value="ECO:0007669"/>
    <property type="project" value="InterPro"/>
</dbReference>
<dbReference type="InterPro" id="IPR007210">
    <property type="entry name" value="ABC_Gly_betaine_transp_sub-bd"/>
</dbReference>